<keyword evidence="1" id="KW-0805">Transcription regulation</keyword>
<reference evidence="6" key="1">
    <citation type="submission" date="2016-10" db="EMBL/GenBank/DDBJ databases">
        <authorList>
            <person name="Varghese N."/>
            <person name="Submissions S."/>
        </authorList>
    </citation>
    <scope>NUCLEOTIDE SEQUENCE [LARGE SCALE GENOMIC DNA]</scope>
    <source>
        <strain evidence="6">CGMCC 4.5579</strain>
    </source>
</reference>
<evidence type="ECO:0000256" key="3">
    <source>
        <dbReference type="ARBA" id="ARBA00023163"/>
    </source>
</evidence>
<dbReference type="GO" id="GO:0043565">
    <property type="term" value="F:sequence-specific DNA binding"/>
    <property type="evidence" value="ECO:0007669"/>
    <property type="project" value="InterPro"/>
</dbReference>
<organism evidence="5 6">
    <name type="scientific">Amycolatopsis arida</name>
    <dbReference type="NCBI Taxonomy" id="587909"/>
    <lineage>
        <taxon>Bacteria</taxon>
        <taxon>Bacillati</taxon>
        <taxon>Actinomycetota</taxon>
        <taxon>Actinomycetes</taxon>
        <taxon>Pseudonocardiales</taxon>
        <taxon>Pseudonocardiaceae</taxon>
        <taxon>Amycolatopsis</taxon>
    </lineage>
</organism>
<dbReference type="SUPFAM" id="SSF46689">
    <property type="entry name" value="Homeodomain-like"/>
    <property type="match status" value="1"/>
</dbReference>
<keyword evidence="3" id="KW-0804">Transcription</keyword>
<name>A0A1I5KJK6_9PSEU</name>
<keyword evidence="2" id="KW-0238">DNA-binding</keyword>
<dbReference type="PROSITE" id="PS01124">
    <property type="entry name" value="HTH_ARAC_FAMILY_2"/>
    <property type="match status" value="1"/>
</dbReference>
<dbReference type="InterPro" id="IPR009057">
    <property type="entry name" value="Homeodomain-like_sf"/>
</dbReference>
<dbReference type="InterPro" id="IPR018060">
    <property type="entry name" value="HTH_AraC"/>
</dbReference>
<dbReference type="InterPro" id="IPR050204">
    <property type="entry name" value="AraC_XylS_family_regulators"/>
</dbReference>
<dbReference type="Pfam" id="PF12833">
    <property type="entry name" value="HTH_18"/>
    <property type="match status" value="1"/>
</dbReference>
<proteinExistence type="predicted"/>
<dbReference type="RefSeq" id="WP_341770763.1">
    <property type="nucleotide sequence ID" value="NZ_FOWW01000001.1"/>
</dbReference>
<feature type="domain" description="HTH araC/xylS-type" evidence="4">
    <location>
        <begin position="76"/>
        <end position="177"/>
    </location>
</feature>
<sequence length="196" mass="21374">MQEGVHLELNPLGTRGLLGMPAAELGGRVVDLRDLGPPRLATLPERLAATTGWSRRFAVLDDVLRAELTEAGPPVPEVTAAWRRLLATGGTARTSALADQVGWSRRHLGERFRRELGLTPKQAARVIRFERACALLWREATLPLAELAVACGYYDQAHLTNEWRALAGCSPGTWLAEELPFLQAEPGAPARDCAHD</sequence>
<dbReference type="Gene3D" id="1.10.10.60">
    <property type="entry name" value="Homeodomain-like"/>
    <property type="match status" value="1"/>
</dbReference>
<dbReference type="Proteomes" id="UP000198727">
    <property type="component" value="Unassembled WGS sequence"/>
</dbReference>
<dbReference type="GO" id="GO:0003700">
    <property type="term" value="F:DNA-binding transcription factor activity"/>
    <property type="evidence" value="ECO:0007669"/>
    <property type="project" value="InterPro"/>
</dbReference>
<accession>A0A1I5KJK6</accession>
<dbReference type="EMBL" id="FOWW01000001">
    <property type="protein sequence ID" value="SFO85264.1"/>
    <property type="molecule type" value="Genomic_DNA"/>
</dbReference>
<evidence type="ECO:0000256" key="2">
    <source>
        <dbReference type="ARBA" id="ARBA00023125"/>
    </source>
</evidence>
<evidence type="ECO:0000256" key="1">
    <source>
        <dbReference type="ARBA" id="ARBA00023015"/>
    </source>
</evidence>
<dbReference type="STRING" id="587909.SAMN05421810_101185"/>
<dbReference type="SMART" id="SM00342">
    <property type="entry name" value="HTH_ARAC"/>
    <property type="match status" value="1"/>
</dbReference>
<gene>
    <name evidence="5" type="ORF">SAMN05421810_101185</name>
</gene>
<dbReference type="PANTHER" id="PTHR46796">
    <property type="entry name" value="HTH-TYPE TRANSCRIPTIONAL ACTIVATOR RHAS-RELATED"/>
    <property type="match status" value="1"/>
</dbReference>
<keyword evidence="6" id="KW-1185">Reference proteome</keyword>
<dbReference type="PANTHER" id="PTHR46796:SF15">
    <property type="entry name" value="BLL1074 PROTEIN"/>
    <property type="match status" value="1"/>
</dbReference>
<protein>
    <submittedName>
        <fullName evidence="5">Helix-turn-helix domain-containing protein</fullName>
    </submittedName>
</protein>
<evidence type="ECO:0000259" key="4">
    <source>
        <dbReference type="PROSITE" id="PS01124"/>
    </source>
</evidence>
<evidence type="ECO:0000313" key="5">
    <source>
        <dbReference type="EMBL" id="SFO85264.1"/>
    </source>
</evidence>
<evidence type="ECO:0000313" key="6">
    <source>
        <dbReference type="Proteomes" id="UP000198727"/>
    </source>
</evidence>
<dbReference type="AlphaFoldDB" id="A0A1I5KJK6"/>